<dbReference type="Proteomes" id="UP000051952">
    <property type="component" value="Unassembled WGS sequence"/>
</dbReference>
<evidence type="ECO:0000256" key="1">
    <source>
        <dbReference type="SAM" id="SignalP"/>
    </source>
</evidence>
<dbReference type="AlphaFoldDB" id="A0A0S4KFV2"/>
<accession>A0A0S4KFV2</accession>
<feature type="chain" id="PRO_5006623265" description="GPI-anchored surface protein" evidence="1">
    <location>
        <begin position="21"/>
        <end position="172"/>
    </location>
</feature>
<evidence type="ECO:0000313" key="2">
    <source>
        <dbReference type="EMBL" id="CUI13118.1"/>
    </source>
</evidence>
<protein>
    <recommendedName>
        <fullName evidence="4">GPI-anchored surface protein</fullName>
    </recommendedName>
</protein>
<gene>
    <name evidence="2" type="ORF">BSAL_62975</name>
</gene>
<name>A0A0S4KFV2_BODSA</name>
<evidence type="ECO:0008006" key="4">
    <source>
        <dbReference type="Google" id="ProtNLM"/>
    </source>
</evidence>
<feature type="signal peptide" evidence="1">
    <location>
        <begin position="1"/>
        <end position="20"/>
    </location>
</feature>
<sequence>VRRPRLILWEILVFTCRYFSLTPLQIAISDSGSCLRTTEVLQLTPYELCQRLVLTLKSNPTLSSDDRGHAICVLEMSLWFCGWVPSSDISCARYPLLPLELSVDAPPLASQLPRGCGRLYFSISEPEQTDVDAAMSGGTTDGSCGTISISIPFAWCHPQNSVPPNCSQLLTC</sequence>
<organism evidence="2 3">
    <name type="scientific">Bodo saltans</name>
    <name type="common">Flagellated protozoan</name>
    <dbReference type="NCBI Taxonomy" id="75058"/>
    <lineage>
        <taxon>Eukaryota</taxon>
        <taxon>Discoba</taxon>
        <taxon>Euglenozoa</taxon>
        <taxon>Kinetoplastea</taxon>
        <taxon>Metakinetoplastina</taxon>
        <taxon>Eubodonida</taxon>
        <taxon>Bodonidae</taxon>
        <taxon>Bodo</taxon>
    </lineage>
</organism>
<keyword evidence="1" id="KW-0732">Signal</keyword>
<dbReference type="VEuPathDB" id="TriTrypDB:BSAL_62975"/>
<proteinExistence type="predicted"/>
<feature type="non-terminal residue" evidence="2">
    <location>
        <position position="1"/>
    </location>
</feature>
<evidence type="ECO:0000313" key="3">
    <source>
        <dbReference type="Proteomes" id="UP000051952"/>
    </source>
</evidence>
<dbReference type="EMBL" id="CYKH01000336">
    <property type="protein sequence ID" value="CUI13118.1"/>
    <property type="molecule type" value="Genomic_DNA"/>
</dbReference>
<reference evidence="3" key="1">
    <citation type="submission" date="2015-09" db="EMBL/GenBank/DDBJ databases">
        <authorList>
            <consortium name="Pathogen Informatics"/>
        </authorList>
    </citation>
    <scope>NUCLEOTIDE SEQUENCE [LARGE SCALE GENOMIC DNA]</scope>
    <source>
        <strain evidence="3">Lake Konstanz</strain>
    </source>
</reference>
<keyword evidence="3" id="KW-1185">Reference proteome</keyword>